<keyword evidence="2" id="KW-1185">Reference proteome</keyword>
<reference evidence="1 2" key="1">
    <citation type="journal article" date="2012" name="J. Bacteriol.">
        <title>Complete genome sequences of Methylophaga sp. strain JAM1 and Methylophaga sp. strain JAM7.</title>
        <authorList>
            <person name="Villeneuve C."/>
            <person name="Martineau C."/>
            <person name="Mauffrey F."/>
            <person name="Villemur R."/>
        </authorList>
    </citation>
    <scope>NUCLEOTIDE SEQUENCE [LARGE SCALE GENOMIC DNA]</scope>
    <source>
        <strain evidence="1 2">JAM7</strain>
    </source>
</reference>
<dbReference type="AlphaFoldDB" id="I1YIJ2"/>
<dbReference type="Proteomes" id="UP000009145">
    <property type="component" value="Chromosome"/>
</dbReference>
<dbReference type="PATRIC" id="fig|754477.3.peg.1564"/>
<name>I1YIJ2_METFJ</name>
<dbReference type="KEGG" id="mec:Q7C_1586"/>
<evidence type="ECO:0000313" key="2">
    <source>
        <dbReference type="Proteomes" id="UP000009145"/>
    </source>
</evidence>
<evidence type="ECO:0000313" key="1">
    <source>
        <dbReference type="EMBL" id="AFJ02735.1"/>
    </source>
</evidence>
<accession>I1YIJ2</accession>
<protein>
    <submittedName>
        <fullName evidence="1">Uncharacterized protein</fullName>
    </submittedName>
</protein>
<proteinExistence type="predicted"/>
<dbReference type="EMBL" id="CP003380">
    <property type="protein sequence ID" value="AFJ02735.1"/>
    <property type="molecule type" value="Genomic_DNA"/>
</dbReference>
<dbReference type="HOGENOM" id="CLU_2789131_0_0_6"/>
<dbReference type="STRING" id="754477.Q7C_1586"/>
<organism evidence="1 2">
    <name type="scientific">Methylophaga frappieri (strain ATCC BAA-2434 / DSM 25690 / JAM7)</name>
    <dbReference type="NCBI Taxonomy" id="754477"/>
    <lineage>
        <taxon>Bacteria</taxon>
        <taxon>Pseudomonadati</taxon>
        <taxon>Pseudomonadota</taxon>
        <taxon>Gammaproteobacteria</taxon>
        <taxon>Thiotrichales</taxon>
        <taxon>Piscirickettsiaceae</taxon>
        <taxon>Methylophaga</taxon>
    </lineage>
</organism>
<sequence length="68" mass="7953">MLLYFKQKVLLLEGGWVGQRGELQTFRHGGNYFSAFSEHGIFHGISQTRNPNLLKIKHKNLLLIIEWE</sequence>
<gene>
    <name evidence="1" type="ordered locus">Q7C_1586</name>
</gene>